<reference evidence="2 3" key="1">
    <citation type="journal article" date="2020" name="ISME J.">
        <title>Uncovering the hidden diversity of litter-decomposition mechanisms in mushroom-forming fungi.</title>
        <authorList>
            <person name="Floudas D."/>
            <person name="Bentzer J."/>
            <person name="Ahren D."/>
            <person name="Johansson T."/>
            <person name="Persson P."/>
            <person name="Tunlid A."/>
        </authorList>
    </citation>
    <scope>NUCLEOTIDE SEQUENCE [LARGE SCALE GENOMIC DNA]</scope>
    <source>
        <strain evidence="2 3">CBS 661.87</strain>
    </source>
</reference>
<feature type="compositionally biased region" description="Pro residues" evidence="1">
    <location>
        <begin position="429"/>
        <end position="449"/>
    </location>
</feature>
<dbReference type="EMBL" id="JAACJP010000028">
    <property type="protein sequence ID" value="KAF5376479.1"/>
    <property type="molecule type" value="Genomic_DNA"/>
</dbReference>
<evidence type="ECO:0000256" key="1">
    <source>
        <dbReference type="SAM" id="MobiDB-lite"/>
    </source>
</evidence>
<sequence>MAVQHLQRILDDLSKKGRMPNLSAMQPMREAAPTHSLDYAIVTFQGEYKANPRPDYMSAVGDMIRSSGEGITIGWNIAPGYDKKRIVWFRDDHGIGVGELRRSLEGIFKSHHYDTQVCTVNAATSPPRVTFQLLDKSHIDLLMRQPPVVKVYALEVAVVGVATYNDPQMIIDRYLQATYGNLAKSSLIRSSRLVLEDVVYCVVLETPELTDRFIREPFGAFEGLDVQPSKPEYLYILNQRGFPTQWQRTSGGPASTDLHTQTQLDGIKAQQGVFQDTLATLAVRQHDMFQDFLGAQREMGAMFGNMISNVSYQSQLSSAQAELTSLQLTHTATHMIARLSNSEEFASEMRGYADSVRQRMQVSEQTVDVARRNLSALQVQSNPSLLPASTFVQAGASAPNQPQTDPRPTIQAPGPPPGLTLPHARTSPEPSPPSRPSPTPPPPGPPTAPPATASTQAPSKRKLSGKIPKQGSFSEGGSKRSRVRSGKRESMDVDDEQSKGSQLGFGRIVKLQVEIFRLFLGWGPPFLLGPLILLLLSLSVPHMSSLLLPALAVTPHFTAPPSNFRMMAANVNGFANPVKIHAIRGAILREAPHVFVLGETKSSTPVSGEFPASDYQLLDAPGVSKGTSSMTITRSFTPAHLVGRVLVCDLLLPDSHGHTVQHRVIALYAPWDPGGPEHETPGFFWDAIADICLEAPFGFSLIGDFNTVCNVEESSSSSLSSPSIVNQATYSRFLHRTNAVDAWSSRPDRSWQQDWTFKSFSAQPGHHAILDRLAVSQTGVLTILYPRNGPSTYSGVHHPCPKGESAAAHVPTPSPCFGLQPPVLLPPQVGALSGVGVRELCGKRLHSASPPVLSADVNNDDDFSRLYHQFGHILREAAHQHFQYPQNASRSASSVTNPTIRLILRAIRQLNRLISALKRGVHWPSDPWVRPLLDAFYLQSDDSPLVFSSEHFVTFLRQLRRQLHQCRYHEEKQEAQSRSDRRHMGRVQSLLHGGSAKQFFPPSFSALPLALSPTADDSLENLVTGPQSIRENTVRYFERLYHRTARVPQQKPWTATPSVRRLAQHIDQEPFQWPQVLTLPDLRQLLKSGNRRPAPGPDGWEKWWLAHLSDTGLHLVLQLLNYTLTRSCIPPCIKPVTLTTIHKRGPNTNLSNFRGITCSNLLANLPFAWLNKKLLPYLASHGIIPSSQVATQPGVQHRDLILFLAQVQMWATREHIPLYALQRDQKKGFDMLEPEGFYDALAAYHLPPSISLLDASSQREVPYQVKTAYGLTDAFVVDGVTKQGGSLSPLKCTITTSLLSHWLSDVSTPLEQPLTLTSHQCCVGSPHVPSDSVSVSLTMVEAMDDSIVWDTSWPALLHKARLADRFQATYGWETAWRKSAVYVFNADFHPPNQTVVRVPSVPPADPSSPDTIWNDVPVVRNHVRFLKVPINRPDLQFLHMRDIINAFYIPYIRRPLPFTALSRIISQRLVSKLRPCLQLQPIRPSDAMKLDHLIASKVHQYLGFPFAFSTALLTHPIAAHGFGFPSLALLNDAACISGLRRDLCHPVGLFRDMATITLNDWTCFLNACHAPVQYPLSPRSSTKYLSRMPASWIYANDSLHKHDLRLYPTDLSHLLSPTLALVHYVNLTDTYRTLSSAPSFPSVSRHLLSRMLRRGFTTLGHLGVTSLSPDFYTPIFHVIIPPHIQTAPPTSSLSRDWHSFLVWFTYTFRYITTLSPAGPSDCHG</sequence>
<keyword evidence="3" id="KW-1185">Reference proteome</keyword>
<dbReference type="InterPro" id="IPR036691">
    <property type="entry name" value="Endo/exonu/phosph_ase_sf"/>
</dbReference>
<organism evidence="2 3">
    <name type="scientific">Tricholomella constricta</name>
    <dbReference type="NCBI Taxonomy" id="117010"/>
    <lineage>
        <taxon>Eukaryota</taxon>
        <taxon>Fungi</taxon>
        <taxon>Dikarya</taxon>
        <taxon>Basidiomycota</taxon>
        <taxon>Agaricomycotina</taxon>
        <taxon>Agaricomycetes</taxon>
        <taxon>Agaricomycetidae</taxon>
        <taxon>Agaricales</taxon>
        <taxon>Tricholomatineae</taxon>
        <taxon>Lyophyllaceae</taxon>
        <taxon>Tricholomella</taxon>
    </lineage>
</organism>
<dbReference type="SUPFAM" id="SSF56219">
    <property type="entry name" value="DNase I-like"/>
    <property type="match status" value="1"/>
</dbReference>
<name>A0A8H5M0U4_9AGAR</name>
<evidence type="ECO:0008006" key="4">
    <source>
        <dbReference type="Google" id="ProtNLM"/>
    </source>
</evidence>
<dbReference type="Proteomes" id="UP000565441">
    <property type="component" value="Unassembled WGS sequence"/>
</dbReference>
<accession>A0A8H5M0U4</accession>
<comment type="caution">
    <text evidence="2">The sequence shown here is derived from an EMBL/GenBank/DDBJ whole genome shotgun (WGS) entry which is preliminary data.</text>
</comment>
<dbReference type="Gene3D" id="3.60.10.10">
    <property type="entry name" value="Endonuclease/exonuclease/phosphatase"/>
    <property type="match status" value="1"/>
</dbReference>
<evidence type="ECO:0000313" key="3">
    <source>
        <dbReference type="Proteomes" id="UP000565441"/>
    </source>
</evidence>
<gene>
    <name evidence="2" type="ORF">D9615_008627</name>
</gene>
<dbReference type="OrthoDB" id="3059994at2759"/>
<protein>
    <recommendedName>
        <fullName evidence="4">Reverse transcriptase domain-containing protein</fullName>
    </recommendedName>
</protein>
<feature type="region of interest" description="Disordered" evidence="1">
    <location>
        <begin position="395"/>
        <end position="500"/>
    </location>
</feature>
<proteinExistence type="predicted"/>
<evidence type="ECO:0000313" key="2">
    <source>
        <dbReference type="EMBL" id="KAF5376479.1"/>
    </source>
</evidence>